<dbReference type="Proteomes" id="UP001218502">
    <property type="component" value="Unassembled WGS sequence"/>
</dbReference>
<protein>
    <submittedName>
        <fullName evidence="1">Uncharacterized protein</fullName>
    </submittedName>
</protein>
<proteinExistence type="predicted"/>
<gene>
    <name evidence="1" type="ORF">POY80_16750</name>
</gene>
<comment type="caution">
    <text evidence="1">The sequence shown here is derived from an EMBL/GenBank/DDBJ whole genome shotgun (WGS) entry which is preliminary data.</text>
</comment>
<dbReference type="AlphaFoldDB" id="A0AAW6G2H6"/>
<evidence type="ECO:0000313" key="1">
    <source>
        <dbReference type="EMBL" id="MDC1754090.1"/>
    </source>
</evidence>
<reference evidence="1" key="1">
    <citation type="submission" date="2022-10" db="EMBL/GenBank/DDBJ databases">
        <title>Human gut microbiome strain richness.</title>
        <authorList>
            <person name="Chen-Liaw A."/>
        </authorList>
    </citation>
    <scope>NUCLEOTIDE SEQUENCE</scope>
    <source>
        <strain evidence="1">A1_m1001262Bd0_191120</strain>
    </source>
</reference>
<accession>A0AAW6G2H6</accession>
<dbReference type="EMBL" id="JAQNQY010000022">
    <property type="protein sequence ID" value="MDC1754090.1"/>
    <property type="molecule type" value="Genomic_DNA"/>
</dbReference>
<name>A0AAW6G2H6_BACUN</name>
<sequence length="57" mass="7022">MMDARHNYLSMVYYSTMIYLYYADGRDLYESLECEGWHKHGYDFREVYAYSVNRMGR</sequence>
<organism evidence="1 2">
    <name type="scientific">Bacteroides uniformis</name>
    <dbReference type="NCBI Taxonomy" id="820"/>
    <lineage>
        <taxon>Bacteria</taxon>
        <taxon>Pseudomonadati</taxon>
        <taxon>Bacteroidota</taxon>
        <taxon>Bacteroidia</taxon>
        <taxon>Bacteroidales</taxon>
        <taxon>Bacteroidaceae</taxon>
        <taxon>Bacteroides</taxon>
    </lineage>
</organism>
<dbReference type="RefSeq" id="WP_158639696.1">
    <property type="nucleotide sequence ID" value="NZ_JAQNQY010000022.1"/>
</dbReference>
<evidence type="ECO:0000313" key="2">
    <source>
        <dbReference type="Proteomes" id="UP001218502"/>
    </source>
</evidence>